<gene>
    <name evidence="2" type="ORF">Pflav_027200</name>
</gene>
<organism evidence="2 3">
    <name type="scientific">Phytohabitans flavus</name>
    <dbReference type="NCBI Taxonomy" id="1076124"/>
    <lineage>
        <taxon>Bacteria</taxon>
        <taxon>Bacillati</taxon>
        <taxon>Actinomycetota</taxon>
        <taxon>Actinomycetes</taxon>
        <taxon>Micromonosporales</taxon>
        <taxon>Micromonosporaceae</taxon>
    </lineage>
</organism>
<dbReference type="Proteomes" id="UP000502508">
    <property type="component" value="Chromosome"/>
</dbReference>
<dbReference type="EMBL" id="AP022870">
    <property type="protein sequence ID" value="BCB76310.1"/>
    <property type="molecule type" value="Genomic_DNA"/>
</dbReference>
<keyword evidence="1" id="KW-0472">Membrane</keyword>
<dbReference type="RefSeq" id="WP_232071327.1">
    <property type="nucleotide sequence ID" value="NZ_AP022870.1"/>
</dbReference>
<evidence type="ECO:0000313" key="3">
    <source>
        <dbReference type="Proteomes" id="UP000502508"/>
    </source>
</evidence>
<dbReference type="AlphaFoldDB" id="A0A6F8XR71"/>
<name>A0A6F8XR71_9ACTN</name>
<evidence type="ECO:0000313" key="2">
    <source>
        <dbReference type="EMBL" id="BCB76310.1"/>
    </source>
</evidence>
<keyword evidence="1" id="KW-1133">Transmembrane helix</keyword>
<keyword evidence="1" id="KW-0812">Transmembrane</keyword>
<accession>A0A6F8XR71</accession>
<sequence length="270" mass="28671">MKVDRGGAGTHRWGSVAELVPGPVPAGAAARQLLVLAIVLFVAAAGVAAFGSFLGLVVAMGGLASLIASGQREGARRRPGRILAPGFDREAPDYCLLAAPEDRNALGAALNIGKRICRTLPSLAGMVDTDAAERLLASALFDLAKVLQHRQDVRTLLIELRRQRHRGLPADSPAARKLMAQRDRLKQALSDLDAEVARRLGELEATAVASENFMREREIHQVTSRVDQTLASLAPTPLPGTPDSGLELADEIAAVLAAYRELNERYGAPG</sequence>
<keyword evidence="3" id="KW-1185">Reference proteome</keyword>
<proteinExistence type="predicted"/>
<feature type="transmembrane region" description="Helical" evidence="1">
    <location>
        <begin position="35"/>
        <end position="68"/>
    </location>
</feature>
<reference evidence="2 3" key="2">
    <citation type="submission" date="2020-03" db="EMBL/GenBank/DDBJ databases">
        <authorList>
            <person name="Ichikawa N."/>
            <person name="Kimura A."/>
            <person name="Kitahashi Y."/>
            <person name="Uohara A."/>
        </authorList>
    </citation>
    <scope>NUCLEOTIDE SEQUENCE [LARGE SCALE GENOMIC DNA]</scope>
    <source>
        <strain evidence="2 3">NBRC 107702</strain>
    </source>
</reference>
<reference evidence="2 3" key="1">
    <citation type="submission" date="2020-03" db="EMBL/GenBank/DDBJ databases">
        <title>Whole genome shotgun sequence of Phytohabitans flavus NBRC 107702.</title>
        <authorList>
            <person name="Komaki H."/>
            <person name="Tamura T."/>
        </authorList>
    </citation>
    <scope>NUCLEOTIDE SEQUENCE [LARGE SCALE GENOMIC DNA]</scope>
    <source>
        <strain evidence="2 3">NBRC 107702</strain>
    </source>
</reference>
<evidence type="ECO:0000256" key="1">
    <source>
        <dbReference type="SAM" id="Phobius"/>
    </source>
</evidence>
<protein>
    <submittedName>
        <fullName evidence="2">Uncharacterized protein</fullName>
    </submittedName>
</protein>
<dbReference type="KEGG" id="pfla:Pflav_027200"/>